<dbReference type="Proteomes" id="UP000028463">
    <property type="component" value="Segment"/>
</dbReference>
<dbReference type="PIRSF" id="PIRSF029202">
    <property type="entry name" value="UCP029202"/>
    <property type="match status" value="1"/>
</dbReference>
<protein>
    <submittedName>
        <fullName evidence="1">Major capsid protein</fullName>
    </submittedName>
</protein>
<organism evidence="1 2">
    <name type="scientific">Escherichia phage vB_EcoS_AHP42</name>
    <dbReference type="NCBI Taxonomy" id="1416028"/>
    <lineage>
        <taxon>Viruses</taxon>
        <taxon>Duplodnaviria</taxon>
        <taxon>Heunggongvirae</taxon>
        <taxon>Uroviricota</taxon>
        <taxon>Caudoviricetes</taxon>
        <taxon>Drexlerviridae</taxon>
        <taxon>Rogunavirinae</taxon>
        <taxon>Rogunavirus</taxon>
        <taxon>Rogunavirus AHP42</taxon>
    </lineage>
</organism>
<evidence type="ECO:0000313" key="2">
    <source>
        <dbReference type="Proteomes" id="UP000028463"/>
    </source>
</evidence>
<dbReference type="Pfam" id="PF09950">
    <property type="entry name" value="Major_capside"/>
    <property type="match status" value="1"/>
</dbReference>
<dbReference type="OrthoDB" id="5543at10239"/>
<sequence length="314" mass="34695">MTIKLDAFEQNKITEHLRNMGVEKADAAGIWTIKQLTQTLNRNYDREYAETSVVNLFPVTNEIGAYAKYFEYGEMDGVGLAQIVADYSDDLPTVDALMQEKQGKVFRFGNAFLVSIDEIAAGAATGQSLSSRKQALAFEAHDNLLDKLVWKGSAPHGIKSVFDYDNVNQVVPSGAWTTAQTAYADVNSLLDIIETATQGIHRANRLLLPASARRVMQTLVPNTGISYFEFFARNNNGVQVEFLQLLDNYDGANGKAAIAYEYDPLNMSIEIPEATHVLPAQPKDLHFKFPVTSKSTGLVIYRPLTVAVMKGITF</sequence>
<dbReference type="KEGG" id="vg:20284088"/>
<dbReference type="InterPro" id="IPR020049">
    <property type="entry name" value="Major_capsid-like"/>
</dbReference>
<reference evidence="1 2" key="1">
    <citation type="journal article" date="2014" name="PLoS ONE">
        <title>Four Escherichia coli O157:H7 Phages: A New Bacteriophage Genus and Taxonomic Classification of T1-Like Phages.</title>
        <authorList>
            <person name="Niu Y.D."/>
            <person name="McAllister T.A."/>
            <person name="Nash J.H."/>
            <person name="Kropinski A.M."/>
            <person name="Stanford K."/>
        </authorList>
    </citation>
    <scope>NUCLEOTIDE SEQUENCE [LARGE SCALE GENOMIC DNA]</scope>
</reference>
<evidence type="ECO:0000313" key="1">
    <source>
        <dbReference type="EMBL" id="AHI60556.1"/>
    </source>
</evidence>
<proteinExistence type="predicted"/>
<dbReference type="EMBL" id="KF771237">
    <property type="protein sequence ID" value="AHI60556.1"/>
    <property type="molecule type" value="Genomic_DNA"/>
</dbReference>
<dbReference type="GeneID" id="20284088"/>
<name>A0A067YVU9_9CAUD</name>
<accession>A0A067YVU9</accession>
<dbReference type="RefSeq" id="YP_009056526.1">
    <property type="nucleotide sequence ID" value="NC_024793.1"/>
</dbReference>
<gene>
    <name evidence="1" type="ORF">AHP42_10</name>
</gene>
<keyword evidence="2" id="KW-1185">Reference proteome</keyword>